<organism evidence="2 3">
    <name type="scientific">Massariosphaeria phaeospora</name>
    <dbReference type="NCBI Taxonomy" id="100035"/>
    <lineage>
        <taxon>Eukaryota</taxon>
        <taxon>Fungi</taxon>
        <taxon>Dikarya</taxon>
        <taxon>Ascomycota</taxon>
        <taxon>Pezizomycotina</taxon>
        <taxon>Dothideomycetes</taxon>
        <taxon>Pleosporomycetidae</taxon>
        <taxon>Pleosporales</taxon>
        <taxon>Pleosporales incertae sedis</taxon>
        <taxon>Massariosphaeria</taxon>
    </lineage>
</organism>
<comment type="caution">
    <text evidence="2">The sequence shown here is derived from an EMBL/GenBank/DDBJ whole genome shotgun (WGS) entry which is preliminary data.</text>
</comment>
<evidence type="ECO:0000313" key="2">
    <source>
        <dbReference type="EMBL" id="KAF2872717.1"/>
    </source>
</evidence>
<reference evidence="2 3" key="1">
    <citation type="submission" date="2020-01" db="EMBL/GenBank/DDBJ databases">
        <authorList>
            <consortium name="DOE Joint Genome Institute"/>
            <person name="Haridas S."/>
            <person name="Albert R."/>
            <person name="Binder M."/>
            <person name="Bloem J."/>
            <person name="Labutti K."/>
            <person name="Salamov A."/>
            <person name="Andreopoulos B."/>
            <person name="Baker S.E."/>
            <person name="Barry K."/>
            <person name="Bills G."/>
            <person name="Bluhm B.H."/>
            <person name="Cannon C."/>
            <person name="Castanera R."/>
            <person name="Culley D.E."/>
            <person name="Daum C."/>
            <person name="Ezra D."/>
            <person name="Gonzalez J.B."/>
            <person name="Henrissat B."/>
            <person name="Kuo A."/>
            <person name="Liang C."/>
            <person name="Lipzen A."/>
            <person name="Lutzoni F."/>
            <person name="Magnuson J."/>
            <person name="Mondo S."/>
            <person name="Nolan M."/>
            <person name="Ohm R."/>
            <person name="Pangilinan J."/>
            <person name="Park H.-J.H."/>
            <person name="Ramirez L."/>
            <person name="Alfaro M."/>
            <person name="Sun H."/>
            <person name="Tritt A."/>
            <person name="Yoshinaga Y."/>
            <person name="Zwiers L.-H.L."/>
            <person name="Turgeon B.G."/>
            <person name="Goodwin S.B."/>
            <person name="Spatafora J.W."/>
            <person name="Crous P.W."/>
            <person name="Grigoriev I.V."/>
        </authorList>
    </citation>
    <scope>NUCLEOTIDE SEQUENCE [LARGE SCALE GENOMIC DNA]</scope>
    <source>
        <strain evidence="2 3">CBS 611.86</strain>
    </source>
</reference>
<dbReference type="Proteomes" id="UP000481861">
    <property type="component" value="Unassembled WGS sequence"/>
</dbReference>
<gene>
    <name evidence="2" type="ORF">BDV95DRAFT_570464</name>
</gene>
<name>A0A7C8I7M3_9PLEO</name>
<evidence type="ECO:0000313" key="3">
    <source>
        <dbReference type="Proteomes" id="UP000481861"/>
    </source>
</evidence>
<keyword evidence="3" id="KW-1185">Reference proteome</keyword>
<evidence type="ECO:0008006" key="4">
    <source>
        <dbReference type="Google" id="ProtNLM"/>
    </source>
</evidence>
<protein>
    <recommendedName>
        <fullName evidence="4">Secreted protein</fullName>
    </recommendedName>
</protein>
<feature type="signal peptide" evidence="1">
    <location>
        <begin position="1"/>
        <end position="15"/>
    </location>
</feature>
<sequence length="101" mass="11752">MNGVWLAVFLFFTLSSPLSRILKLYELRVHGALELGLFEMHRMWTIWGRREKRGTTKHTWKLQYGCVCRWLPLEKGPGHSTYGALELDLSGMHKVTMTWGS</sequence>
<keyword evidence="1" id="KW-0732">Signal</keyword>
<evidence type="ECO:0000256" key="1">
    <source>
        <dbReference type="SAM" id="SignalP"/>
    </source>
</evidence>
<feature type="chain" id="PRO_5028841437" description="Secreted protein" evidence="1">
    <location>
        <begin position="16"/>
        <end position="101"/>
    </location>
</feature>
<accession>A0A7C8I7M3</accession>
<dbReference type="EMBL" id="JAADJZ010000009">
    <property type="protein sequence ID" value="KAF2872717.1"/>
    <property type="molecule type" value="Genomic_DNA"/>
</dbReference>
<proteinExistence type="predicted"/>
<dbReference type="AlphaFoldDB" id="A0A7C8I7M3"/>